<sequence length="168" mass="18541">MNDVGIAILDSIYQKMMIGEQWSIHRPGGSIRWGYRLAQHVEIDTPAWDDRDSICTVRIWTDVAKDVDATSDPARIIDTFNMHQTLSAYVWDEWAGTITERCTALVHKDNFDGIANLLAMAAVLQNASAHTRARTIAQMCGGVPDATHHPSVPKMPIGHGMPSCESPS</sequence>
<evidence type="ECO:0000256" key="1">
    <source>
        <dbReference type="SAM" id="MobiDB-lite"/>
    </source>
</evidence>
<dbReference type="HOGENOM" id="CLU_1584683_0_0_11"/>
<dbReference type="Proteomes" id="UP000009224">
    <property type="component" value="Chromosome"/>
</dbReference>
<reference evidence="2 3" key="1">
    <citation type="journal article" date="2011" name="J. Bacteriol.">
        <title>Complete genome sequence of a novel clinical isolate, the nontuberculous Mycobacterium strain JDM601.</title>
        <authorList>
            <person name="Zhang Z.Y."/>
            <person name="Sun Z.Q."/>
            <person name="Wang Z.L."/>
            <person name="Wen Z.L."/>
            <person name="Sun Q.W."/>
            <person name="Zhu Z.Q."/>
            <person name="Song Y.Z."/>
            <person name="Zhao J.W."/>
            <person name="Wang H.H."/>
            <person name="Zhang S.L."/>
            <person name="Guo X.K."/>
        </authorList>
    </citation>
    <scope>NUCLEOTIDE SEQUENCE [LARGE SCALE GENOMIC DNA]</scope>
    <source>
        <strain evidence="2 3">JDM601</strain>
    </source>
</reference>
<name>F5Z2K6_MYCSD</name>
<dbReference type="AlphaFoldDB" id="F5Z2K6"/>
<protein>
    <submittedName>
        <fullName evidence="2">Uncharacterized protein</fullName>
    </submittedName>
</protein>
<accession>F5Z2K6</accession>
<evidence type="ECO:0000313" key="2">
    <source>
        <dbReference type="EMBL" id="AEF34618.1"/>
    </source>
</evidence>
<organism evidence="2 3">
    <name type="scientific">Mycolicibacter sinensis (strain JDM601)</name>
    <name type="common">Mycobacterium sinense</name>
    <dbReference type="NCBI Taxonomy" id="875328"/>
    <lineage>
        <taxon>Bacteria</taxon>
        <taxon>Bacillati</taxon>
        <taxon>Actinomycetota</taxon>
        <taxon>Actinomycetes</taxon>
        <taxon>Mycobacteriales</taxon>
        <taxon>Mycobacteriaceae</taxon>
        <taxon>Mycolicibacter</taxon>
    </lineage>
</organism>
<keyword evidence="3" id="KW-1185">Reference proteome</keyword>
<proteinExistence type="predicted"/>
<dbReference type="EMBL" id="CP002329">
    <property type="protein sequence ID" value="AEF34618.1"/>
    <property type="molecule type" value="Genomic_DNA"/>
</dbReference>
<evidence type="ECO:0000313" key="3">
    <source>
        <dbReference type="Proteomes" id="UP000009224"/>
    </source>
</evidence>
<dbReference type="RefSeq" id="WP_013827560.1">
    <property type="nucleotide sequence ID" value="NC_015576.1"/>
</dbReference>
<gene>
    <name evidence="2" type="ordered locus">JDM601_0618</name>
</gene>
<feature type="region of interest" description="Disordered" evidence="1">
    <location>
        <begin position="147"/>
        <end position="168"/>
    </location>
</feature>
<dbReference type="OrthoDB" id="4719396at2"/>
<dbReference type="KEGG" id="mjd:JDM601_0618"/>